<dbReference type="Proteomes" id="UP000439113">
    <property type="component" value="Unassembled WGS sequence"/>
</dbReference>
<proteinExistence type="predicted"/>
<evidence type="ECO:0000313" key="2">
    <source>
        <dbReference type="Proteomes" id="UP000439113"/>
    </source>
</evidence>
<protein>
    <recommendedName>
        <fullName evidence="3">Mobilization protein</fullName>
    </recommendedName>
</protein>
<evidence type="ECO:0008006" key="3">
    <source>
        <dbReference type="Google" id="ProtNLM"/>
    </source>
</evidence>
<sequence length="105" mass="11051">MRLTPTVHARLVAEAGDEPISSYARRLLETSSGLPMSPPARAQVRAPDDLALAVRVLGSLSGNLQRIYTTVAAGGRADDELLLIKAEISRTSAAVRAAIGCEIDP</sequence>
<organism evidence="1 2">
    <name type="scientific">Rhodoblastus acidophilus</name>
    <name type="common">Rhodopseudomonas acidophila</name>
    <dbReference type="NCBI Taxonomy" id="1074"/>
    <lineage>
        <taxon>Bacteria</taxon>
        <taxon>Pseudomonadati</taxon>
        <taxon>Pseudomonadota</taxon>
        <taxon>Alphaproteobacteria</taxon>
        <taxon>Hyphomicrobiales</taxon>
        <taxon>Rhodoblastaceae</taxon>
        <taxon>Rhodoblastus</taxon>
    </lineage>
</organism>
<comment type="caution">
    <text evidence="1">The sequence shown here is derived from an EMBL/GenBank/DDBJ whole genome shotgun (WGS) entry which is preliminary data.</text>
</comment>
<dbReference type="EMBL" id="WNKS01000010">
    <property type="protein sequence ID" value="MTV31794.1"/>
    <property type="molecule type" value="Genomic_DNA"/>
</dbReference>
<evidence type="ECO:0000313" key="1">
    <source>
        <dbReference type="EMBL" id="MTV31794.1"/>
    </source>
</evidence>
<gene>
    <name evidence="1" type="ORF">GJ654_12440</name>
</gene>
<dbReference type="AlphaFoldDB" id="A0A6N8DSI3"/>
<dbReference type="RefSeq" id="WP_155446469.1">
    <property type="nucleotide sequence ID" value="NZ_JAOQNR010000012.1"/>
</dbReference>
<accession>A0A6N8DSI3</accession>
<reference evidence="1 2" key="1">
    <citation type="submission" date="2019-11" db="EMBL/GenBank/DDBJ databases">
        <title>Whole-genome sequence of a Rhodoblastus acidophilus DSM 142.</title>
        <authorList>
            <person name="Kyndt J.A."/>
            <person name="Meyer T.E."/>
        </authorList>
    </citation>
    <scope>NUCLEOTIDE SEQUENCE [LARGE SCALE GENOMIC DNA]</scope>
    <source>
        <strain evidence="1 2">DSM 142</strain>
    </source>
</reference>
<name>A0A6N8DSI3_RHOAC</name>